<dbReference type="EMBL" id="PQFF01000093">
    <property type="protein sequence ID" value="RHZ83018.1"/>
    <property type="molecule type" value="Genomic_DNA"/>
</dbReference>
<accession>A0A397J8C9</accession>
<keyword evidence="2" id="KW-1185">Reference proteome</keyword>
<organism evidence="1 2">
    <name type="scientific">Diversispora epigaea</name>
    <dbReference type="NCBI Taxonomy" id="1348612"/>
    <lineage>
        <taxon>Eukaryota</taxon>
        <taxon>Fungi</taxon>
        <taxon>Fungi incertae sedis</taxon>
        <taxon>Mucoromycota</taxon>
        <taxon>Glomeromycotina</taxon>
        <taxon>Glomeromycetes</taxon>
        <taxon>Diversisporales</taxon>
        <taxon>Diversisporaceae</taxon>
        <taxon>Diversispora</taxon>
    </lineage>
</organism>
<dbReference type="Proteomes" id="UP000266861">
    <property type="component" value="Unassembled WGS sequence"/>
</dbReference>
<dbReference type="AlphaFoldDB" id="A0A397J8C9"/>
<reference evidence="1 2" key="1">
    <citation type="submission" date="2018-08" db="EMBL/GenBank/DDBJ databases">
        <title>Genome and evolution of the arbuscular mycorrhizal fungus Diversispora epigaea (formerly Glomus versiforme) and its bacterial endosymbionts.</title>
        <authorList>
            <person name="Sun X."/>
            <person name="Fei Z."/>
            <person name="Harrison M."/>
        </authorList>
    </citation>
    <scope>NUCLEOTIDE SEQUENCE [LARGE SCALE GENOMIC DNA]</scope>
    <source>
        <strain evidence="1 2">IT104</strain>
    </source>
</reference>
<proteinExistence type="predicted"/>
<sequence length="139" mass="16326">MKPVITRDSALRDYKIVARVLRANFDFTNININFYNGKNQRTGKRFKLYKLFDQSIVPTSCFRNLTKVIIVGIQRGLHFFIAPMVCMTKENYVQVVKEMNWHLCTIKVFAEMNKLISSNEDLDSVEDFRMTELYLLMGI</sequence>
<dbReference type="OrthoDB" id="2303598at2759"/>
<comment type="caution">
    <text evidence="1">The sequence shown here is derived from an EMBL/GenBank/DDBJ whole genome shotgun (WGS) entry which is preliminary data.</text>
</comment>
<evidence type="ECO:0000313" key="1">
    <source>
        <dbReference type="EMBL" id="RHZ83018.1"/>
    </source>
</evidence>
<evidence type="ECO:0000313" key="2">
    <source>
        <dbReference type="Proteomes" id="UP000266861"/>
    </source>
</evidence>
<name>A0A397J8C9_9GLOM</name>
<gene>
    <name evidence="1" type="ORF">Glove_100g13</name>
</gene>
<protein>
    <submittedName>
        <fullName evidence="1">Uncharacterized protein</fullName>
    </submittedName>
</protein>